<dbReference type="EMBL" id="CM000784">
    <property type="protein sequence ID" value="AQK90905.1"/>
    <property type="molecule type" value="Genomic_DNA"/>
</dbReference>
<accession>A0A1D6FGD2</accession>
<dbReference type="AlphaFoldDB" id="A0A1D6FGD2"/>
<proteinExistence type="predicted"/>
<gene>
    <name evidence="1" type="ORF">ZEAMMB73_Zm00001d008854</name>
</gene>
<sequence>MNPNISDFAMASIFCANRNEAITNRVVGTYEG</sequence>
<evidence type="ECO:0000313" key="1">
    <source>
        <dbReference type="EMBL" id="AQK90905.1"/>
    </source>
</evidence>
<protein>
    <submittedName>
        <fullName evidence="1">Uncharacterized protein</fullName>
    </submittedName>
</protein>
<organism evidence="1">
    <name type="scientific">Zea mays</name>
    <name type="common">Maize</name>
    <dbReference type="NCBI Taxonomy" id="4577"/>
    <lineage>
        <taxon>Eukaryota</taxon>
        <taxon>Viridiplantae</taxon>
        <taxon>Streptophyta</taxon>
        <taxon>Embryophyta</taxon>
        <taxon>Tracheophyta</taxon>
        <taxon>Spermatophyta</taxon>
        <taxon>Magnoliopsida</taxon>
        <taxon>Liliopsida</taxon>
        <taxon>Poales</taxon>
        <taxon>Poaceae</taxon>
        <taxon>PACMAD clade</taxon>
        <taxon>Panicoideae</taxon>
        <taxon>Andropogonodae</taxon>
        <taxon>Andropogoneae</taxon>
        <taxon>Tripsacinae</taxon>
        <taxon>Zea</taxon>
    </lineage>
</organism>
<reference evidence="1" key="1">
    <citation type="submission" date="2015-12" db="EMBL/GenBank/DDBJ databases">
        <title>Update maize B73 reference genome by single molecule sequencing technologies.</title>
        <authorList>
            <consortium name="Maize Genome Sequencing Project"/>
            <person name="Ware D."/>
        </authorList>
    </citation>
    <scope>NUCLEOTIDE SEQUENCE</scope>
    <source>
        <tissue evidence="1">Seedling</tissue>
    </source>
</reference>
<dbReference type="InParanoid" id="A0A1D6FGD2"/>
<name>A0A1D6FGD2_MAIZE</name>